<dbReference type="KEGG" id="mana:MAMMFC1_03265"/>
<accession>A0A348ANC2</accession>
<organism evidence="1 2">
    <name type="scientific">Methylomusa anaerophila</name>
    <dbReference type="NCBI Taxonomy" id="1930071"/>
    <lineage>
        <taxon>Bacteria</taxon>
        <taxon>Bacillati</taxon>
        <taxon>Bacillota</taxon>
        <taxon>Negativicutes</taxon>
        <taxon>Selenomonadales</taxon>
        <taxon>Sporomusaceae</taxon>
        <taxon>Methylomusa</taxon>
    </lineage>
</organism>
<sequence>MYRLIVSELAHQDLDNIVSYIAIKLANPMAARDFLNEVDSCCYYEYSRLYNHLPITGDFFMPIFKG</sequence>
<evidence type="ECO:0008006" key="3">
    <source>
        <dbReference type="Google" id="ProtNLM"/>
    </source>
</evidence>
<gene>
    <name evidence="1" type="ORF">MAMMFC1_03265</name>
</gene>
<evidence type="ECO:0000313" key="1">
    <source>
        <dbReference type="EMBL" id="BBB92570.1"/>
    </source>
</evidence>
<reference evidence="1 2" key="1">
    <citation type="journal article" date="2018" name="Int. J. Syst. Evol. Microbiol.">
        <title>Methylomusa anaerophila gen. nov., sp. nov., an anaerobic methanol-utilizing bacterium isolated from a microbial fuel cell.</title>
        <authorList>
            <person name="Amano N."/>
            <person name="Yamamuro A."/>
            <person name="Miyahara M."/>
            <person name="Kouzuma A."/>
            <person name="Abe T."/>
            <person name="Watanabe K."/>
        </authorList>
    </citation>
    <scope>NUCLEOTIDE SEQUENCE [LARGE SCALE GENOMIC DNA]</scope>
    <source>
        <strain evidence="1 2">MMFC1</strain>
    </source>
</reference>
<proteinExistence type="predicted"/>
<evidence type="ECO:0000313" key="2">
    <source>
        <dbReference type="Proteomes" id="UP000276437"/>
    </source>
</evidence>
<protein>
    <recommendedName>
        <fullName evidence="3">Plasmid stabilisation system protein</fullName>
    </recommendedName>
</protein>
<keyword evidence="2" id="KW-1185">Reference proteome</keyword>
<dbReference type="Proteomes" id="UP000276437">
    <property type="component" value="Chromosome"/>
</dbReference>
<dbReference type="AlphaFoldDB" id="A0A348ANC2"/>
<name>A0A348ANC2_9FIRM</name>
<dbReference type="EMBL" id="AP018449">
    <property type="protein sequence ID" value="BBB92570.1"/>
    <property type="molecule type" value="Genomic_DNA"/>
</dbReference>